<evidence type="ECO:0000313" key="2">
    <source>
        <dbReference type="EMBL" id="PIR41062.1"/>
    </source>
</evidence>
<protein>
    <submittedName>
        <fullName evidence="2">Uncharacterized protein</fullName>
    </submittedName>
</protein>
<evidence type="ECO:0000256" key="1">
    <source>
        <dbReference type="SAM" id="Phobius"/>
    </source>
</evidence>
<accession>A0A2H0R3G9</accession>
<dbReference type="Proteomes" id="UP000230232">
    <property type="component" value="Unassembled WGS sequence"/>
</dbReference>
<proteinExistence type="predicted"/>
<dbReference type="EMBL" id="PCXO01000012">
    <property type="protein sequence ID" value="PIR41062.1"/>
    <property type="molecule type" value="Genomic_DNA"/>
</dbReference>
<gene>
    <name evidence="2" type="ORF">COV31_02880</name>
</gene>
<keyword evidence="1" id="KW-0472">Membrane</keyword>
<feature type="transmembrane region" description="Helical" evidence="1">
    <location>
        <begin position="18"/>
        <end position="36"/>
    </location>
</feature>
<comment type="caution">
    <text evidence="2">The sequence shown here is derived from an EMBL/GenBank/DDBJ whole genome shotgun (WGS) entry which is preliminary data.</text>
</comment>
<sequence length="122" mass="13552">MRKIIREIRNQPPHIREIFMWLSVVVVGSVILITGLRQTQSDIVALVNPDQISEETPQFAQGDSPLASLSRYAGDLQASLRDVFSFSSPTVIDNPSGERSFPIIRPALLPRVSERPEAEGVE</sequence>
<reference evidence="2 3" key="1">
    <citation type="submission" date="2017-09" db="EMBL/GenBank/DDBJ databases">
        <title>Depth-based differentiation of microbial function through sediment-hosted aquifers and enrichment of novel symbionts in the deep terrestrial subsurface.</title>
        <authorList>
            <person name="Probst A.J."/>
            <person name="Ladd B."/>
            <person name="Jarett J.K."/>
            <person name="Geller-Mcgrath D.E."/>
            <person name="Sieber C.M."/>
            <person name="Emerson J.B."/>
            <person name="Anantharaman K."/>
            <person name="Thomas B.C."/>
            <person name="Malmstrom R."/>
            <person name="Stieglmeier M."/>
            <person name="Klingl A."/>
            <person name="Woyke T."/>
            <person name="Ryan C.M."/>
            <person name="Banfield J.F."/>
        </authorList>
    </citation>
    <scope>NUCLEOTIDE SEQUENCE [LARGE SCALE GENOMIC DNA]</scope>
    <source>
        <strain evidence="2">CG10_big_fil_rev_8_21_14_0_10_46_23</strain>
    </source>
</reference>
<evidence type="ECO:0000313" key="3">
    <source>
        <dbReference type="Proteomes" id="UP000230232"/>
    </source>
</evidence>
<keyword evidence="1" id="KW-0812">Transmembrane</keyword>
<dbReference type="AlphaFoldDB" id="A0A2H0R3G9"/>
<organism evidence="2 3">
    <name type="scientific">Candidatus Yanofskybacteria bacterium CG10_big_fil_rev_8_21_14_0_10_46_23</name>
    <dbReference type="NCBI Taxonomy" id="1975098"/>
    <lineage>
        <taxon>Bacteria</taxon>
        <taxon>Candidatus Yanofskyibacteriota</taxon>
    </lineage>
</organism>
<name>A0A2H0R3G9_9BACT</name>
<keyword evidence="1" id="KW-1133">Transmembrane helix</keyword>